<dbReference type="InterPro" id="IPR003738">
    <property type="entry name" value="SRAP"/>
</dbReference>
<evidence type="ECO:0000256" key="3">
    <source>
        <dbReference type="ARBA" id="ARBA00022763"/>
    </source>
</evidence>
<keyword evidence="10" id="KW-1185">Reference proteome</keyword>
<evidence type="ECO:0000256" key="5">
    <source>
        <dbReference type="ARBA" id="ARBA00023124"/>
    </source>
</evidence>
<dbReference type="Proteomes" id="UP001595878">
    <property type="component" value="Unassembled WGS sequence"/>
</dbReference>
<keyword evidence="7" id="KW-0456">Lyase</keyword>
<dbReference type="SUPFAM" id="SSF143081">
    <property type="entry name" value="BB1717-like"/>
    <property type="match status" value="1"/>
</dbReference>
<dbReference type="InterPro" id="IPR036590">
    <property type="entry name" value="SRAP-like"/>
</dbReference>
<dbReference type="EC" id="3.4.-.-" evidence="8"/>
<protein>
    <recommendedName>
        <fullName evidence="8">Abasic site processing protein</fullName>
        <ecNumber evidence="8">3.4.-.-</ecNumber>
    </recommendedName>
</protein>
<evidence type="ECO:0000313" key="10">
    <source>
        <dbReference type="Proteomes" id="UP001595878"/>
    </source>
</evidence>
<comment type="similarity">
    <text evidence="1 8">Belongs to the SOS response-associated peptidase family.</text>
</comment>
<gene>
    <name evidence="9" type="ORF">ACFO5T_12650</name>
</gene>
<keyword evidence="6" id="KW-0238">DNA-binding</keyword>
<evidence type="ECO:0000256" key="6">
    <source>
        <dbReference type="ARBA" id="ARBA00023125"/>
    </source>
</evidence>
<evidence type="ECO:0000256" key="7">
    <source>
        <dbReference type="ARBA" id="ARBA00023239"/>
    </source>
</evidence>
<sequence>MCYKTALDKKAEEITKQTGRSFHIPEEFASYKHNDAFTKPNLYIIPQDAPAKIYPAVWGLVPDFINTADSSLTPSEYVNRYKTFNARGEEFFEKRSYKSSAEGQRCLILADGFYEPHHYKGKSQPFFCYLENRALFAFAGLYTKLDHELYTTTIVTVEANKTFELVHNNKKRMPLVLDDSFQEDWISDLNTNQVKEIVTSGFTNSSFQYHPVTNEIYKNRTMQGDKTQERVDAFDPQFNQGGLF</sequence>
<keyword evidence="3" id="KW-0227">DNA damage</keyword>
<comment type="caution">
    <text evidence="9">The sequence shown here is derived from an EMBL/GenBank/DDBJ whole genome shotgun (WGS) entry which is preliminary data.</text>
</comment>
<accession>A0ABV9LCI9</accession>
<evidence type="ECO:0000256" key="8">
    <source>
        <dbReference type="RuleBase" id="RU364100"/>
    </source>
</evidence>
<evidence type="ECO:0000256" key="2">
    <source>
        <dbReference type="ARBA" id="ARBA00022670"/>
    </source>
</evidence>
<dbReference type="GO" id="GO:0016787">
    <property type="term" value="F:hydrolase activity"/>
    <property type="evidence" value="ECO:0007669"/>
    <property type="project" value="UniProtKB-KW"/>
</dbReference>
<proteinExistence type="inferred from homology"/>
<evidence type="ECO:0000256" key="1">
    <source>
        <dbReference type="ARBA" id="ARBA00008136"/>
    </source>
</evidence>
<dbReference type="RefSeq" id="WP_380034964.1">
    <property type="nucleotide sequence ID" value="NZ_JBHSHB010000024.1"/>
</dbReference>
<dbReference type="EMBL" id="JBHSHB010000024">
    <property type="protein sequence ID" value="MFC4691280.1"/>
    <property type="molecule type" value="Genomic_DNA"/>
</dbReference>
<keyword evidence="2 8" id="KW-0645">Protease</keyword>
<dbReference type="PANTHER" id="PTHR13604">
    <property type="entry name" value="DC12-RELATED"/>
    <property type="match status" value="1"/>
</dbReference>
<reference evidence="10" key="1">
    <citation type="journal article" date="2019" name="Int. J. Syst. Evol. Microbiol.">
        <title>The Global Catalogue of Microorganisms (GCM) 10K type strain sequencing project: providing services to taxonomists for standard genome sequencing and annotation.</title>
        <authorList>
            <consortium name="The Broad Institute Genomics Platform"/>
            <consortium name="The Broad Institute Genome Sequencing Center for Infectious Disease"/>
            <person name="Wu L."/>
            <person name="Ma J."/>
        </authorList>
    </citation>
    <scope>NUCLEOTIDE SEQUENCE [LARGE SCALE GENOMIC DNA]</scope>
    <source>
        <strain evidence="10">CGMCC 4.7427</strain>
    </source>
</reference>
<keyword evidence="4 8" id="KW-0378">Hydrolase</keyword>
<dbReference type="Gene3D" id="3.90.1680.10">
    <property type="entry name" value="SOS response associated peptidase-like"/>
    <property type="match status" value="1"/>
</dbReference>
<evidence type="ECO:0000256" key="4">
    <source>
        <dbReference type="ARBA" id="ARBA00022801"/>
    </source>
</evidence>
<organism evidence="9 10">
    <name type="scientific">Dokdonia genika</name>
    <dbReference type="NCBI Taxonomy" id="308113"/>
    <lineage>
        <taxon>Bacteria</taxon>
        <taxon>Pseudomonadati</taxon>
        <taxon>Bacteroidota</taxon>
        <taxon>Flavobacteriia</taxon>
        <taxon>Flavobacteriales</taxon>
        <taxon>Flavobacteriaceae</taxon>
        <taxon>Dokdonia</taxon>
    </lineage>
</organism>
<evidence type="ECO:0000313" key="9">
    <source>
        <dbReference type="EMBL" id="MFC4691280.1"/>
    </source>
</evidence>
<dbReference type="PANTHER" id="PTHR13604:SF0">
    <property type="entry name" value="ABASIC SITE PROCESSING PROTEIN HMCES"/>
    <property type="match status" value="1"/>
</dbReference>
<keyword evidence="5" id="KW-0190">Covalent protein-DNA linkage</keyword>
<dbReference type="Pfam" id="PF02586">
    <property type="entry name" value="SRAP"/>
    <property type="match status" value="1"/>
</dbReference>
<name>A0ABV9LCI9_9FLAO</name>